<organism evidence="1 2">
    <name type="scientific">Kalanchoe fedtschenkoi</name>
    <name type="common">Lavender scallops</name>
    <name type="synonym">South American air plant</name>
    <dbReference type="NCBI Taxonomy" id="63787"/>
    <lineage>
        <taxon>Eukaryota</taxon>
        <taxon>Viridiplantae</taxon>
        <taxon>Streptophyta</taxon>
        <taxon>Embryophyta</taxon>
        <taxon>Tracheophyta</taxon>
        <taxon>Spermatophyta</taxon>
        <taxon>Magnoliopsida</taxon>
        <taxon>eudicotyledons</taxon>
        <taxon>Gunneridae</taxon>
        <taxon>Pentapetalae</taxon>
        <taxon>Saxifragales</taxon>
        <taxon>Crassulaceae</taxon>
        <taxon>Kalanchoe</taxon>
    </lineage>
</organism>
<proteinExistence type="predicted"/>
<dbReference type="AlphaFoldDB" id="A0A7N0RC47"/>
<name>A0A7N0RC47_KALFE</name>
<protein>
    <submittedName>
        <fullName evidence="1">Uncharacterized protein</fullName>
    </submittedName>
</protein>
<keyword evidence="2" id="KW-1185">Reference proteome</keyword>
<reference evidence="1" key="1">
    <citation type="submission" date="2021-01" db="UniProtKB">
        <authorList>
            <consortium name="EnsemblPlants"/>
        </authorList>
    </citation>
    <scope>IDENTIFICATION</scope>
</reference>
<evidence type="ECO:0000313" key="2">
    <source>
        <dbReference type="Proteomes" id="UP000594263"/>
    </source>
</evidence>
<sequence>MFWLPSFLHYRHQPGDLESEIVVSSAVCHQEQLNFISVNEGEIQKVGGPESVFR</sequence>
<dbReference type="Proteomes" id="UP000594263">
    <property type="component" value="Unplaced"/>
</dbReference>
<dbReference type="Gramene" id="Kaladp0004s0012.1.v1.1">
    <property type="protein sequence ID" value="Kaladp0004s0012.1.v1.1"/>
    <property type="gene ID" value="Kaladp0004s0012.v1.1"/>
</dbReference>
<evidence type="ECO:0000313" key="1">
    <source>
        <dbReference type="EnsemblPlants" id="Kaladp0004s0012.1.v1.1"/>
    </source>
</evidence>
<accession>A0A7N0RC47</accession>
<dbReference type="EnsemblPlants" id="Kaladp0004s0012.1.v1.1">
    <property type="protein sequence ID" value="Kaladp0004s0012.1.v1.1"/>
    <property type="gene ID" value="Kaladp0004s0012.v1.1"/>
</dbReference>